<accession>A0A9Q0YB18</accession>
<dbReference type="Proteomes" id="UP001142489">
    <property type="component" value="Unassembled WGS sequence"/>
</dbReference>
<evidence type="ECO:0000313" key="2">
    <source>
        <dbReference type="EMBL" id="KAJ7345594.1"/>
    </source>
</evidence>
<feature type="compositionally biased region" description="Basic residues" evidence="1">
    <location>
        <begin position="117"/>
        <end position="141"/>
    </location>
</feature>
<evidence type="ECO:0000313" key="3">
    <source>
        <dbReference type="Proteomes" id="UP001142489"/>
    </source>
</evidence>
<feature type="compositionally biased region" description="Basic residues" evidence="1">
    <location>
        <begin position="88"/>
        <end position="107"/>
    </location>
</feature>
<dbReference type="OrthoDB" id="10444108at2759"/>
<feature type="region of interest" description="Disordered" evidence="1">
    <location>
        <begin position="88"/>
        <end position="219"/>
    </location>
</feature>
<evidence type="ECO:0000256" key="1">
    <source>
        <dbReference type="SAM" id="MobiDB-lite"/>
    </source>
</evidence>
<feature type="compositionally biased region" description="Polar residues" evidence="1">
    <location>
        <begin position="188"/>
        <end position="203"/>
    </location>
</feature>
<dbReference type="EMBL" id="JAPFRF010000001">
    <property type="protein sequence ID" value="KAJ7345594.1"/>
    <property type="molecule type" value="Genomic_DNA"/>
</dbReference>
<gene>
    <name evidence="2" type="ORF">JRQ81_001544</name>
</gene>
<reference evidence="2" key="1">
    <citation type="journal article" date="2023" name="DNA Res.">
        <title>Chromosome-level genome assembly of Phrynocephalus forsythii using third-generation DNA sequencing and Hi-C analysis.</title>
        <authorList>
            <person name="Qi Y."/>
            <person name="Zhao W."/>
            <person name="Zhao Y."/>
            <person name="Niu C."/>
            <person name="Cao S."/>
            <person name="Zhang Y."/>
        </authorList>
    </citation>
    <scope>NUCLEOTIDE SEQUENCE</scope>
    <source>
        <tissue evidence="2">Muscle</tissue>
    </source>
</reference>
<comment type="caution">
    <text evidence="2">The sequence shown here is derived from an EMBL/GenBank/DDBJ whole genome shotgun (WGS) entry which is preliminary data.</text>
</comment>
<name>A0A9Q0YB18_9SAUR</name>
<sequence>MAAFQRRRRTYFQRRKRRRRYRKVMSRQRKLHSRRRRKTKTKEIMRFARRSYRKRHLPMSQQFDRRIRDNVCSSQKARYAMSCYRSKAYHRKPLQRGRPRKKKHYTRTRSALLQAKPKNRSNKKRAKRVATSREKRAKRRTRCPDDEVFYSLANSTTPKTASEEMQAKKHSVRFTTPGNPKTKETEQQEGLSADNQSNQQMATSKKRSKNSATPICKTH</sequence>
<proteinExistence type="predicted"/>
<organism evidence="2 3">
    <name type="scientific">Phrynocephalus forsythii</name>
    <dbReference type="NCBI Taxonomy" id="171643"/>
    <lineage>
        <taxon>Eukaryota</taxon>
        <taxon>Metazoa</taxon>
        <taxon>Chordata</taxon>
        <taxon>Craniata</taxon>
        <taxon>Vertebrata</taxon>
        <taxon>Euteleostomi</taxon>
        <taxon>Lepidosauria</taxon>
        <taxon>Squamata</taxon>
        <taxon>Bifurcata</taxon>
        <taxon>Unidentata</taxon>
        <taxon>Episquamata</taxon>
        <taxon>Toxicofera</taxon>
        <taxon>Iguania</taxon>
        <taxon>Acrodonta</taxon>
        <taxon>Agamidae</taxon>
        <taxon>Agaminae</taxon>
        <taxon>Phrynocephalus</taxon>
    </lineage>
</organism>
<protein>
    <submittedName>
        <fullName evidence="2">Uncharacterized protein</fullName>
    </submittedName>
</protein>
<keyword evidence="3" id="KW-1185">Reference proteome</keyword>
<dbReference type="AlphaFoldDB" id="A0A9Q0YB18"/>